<evidence type="ECO:0000256" key="3">
    <source>
        <dbReference type="ARBA" id="ARBA00022692"/>
    </source>
</evidence>
<proteinExistence type="predicted"/>
<evidence type="ECO:0000256" key="4">
    <source>
        <dbReference type="ARBA" id="ARBA00022729"/>
    </source>
</evidence>
<dbReference type="PANTHER" id="PTHR12815:SF47">
    <property type="entry name" value="TRANSLOCATION AND ASSEMBLY MODULE SUBUNIT TAMA"/>
    <property type="match status" value="1"/>
</dbReference>
<dbReference type="InterPro" id="IPR000184">
    <property type="entry name" value="Bac_surfAg_D15"/>
</dbReference>
<dbReference type="PANTHER" id="PTHR12815">
    <property type="entry name" value="SORTING AND ASSEMBLY MACHINERY SAMM50 PROTEIN FAMILY MEMBER"/>
    <property type="match status" value="1"/>
</dbReference>
<dbReference type="InterPro" id="IPR039910">
    <property type="entry name" value="D15-like"/>
</dbReference>
<keyword evidence="6" id="KW-0998">Cell outer membrane</keyword>
<keyword evidence="3" id="KW-0812">Transmembrane</keyword>
<keyword evidence="4" id="KW-0732">Signal</keyword>
<keyword evidence="2" id="KW-1134">Transmembrane beta strand</keyword>
<feature type="domain" description="Bacterial surface antigen (D15)" evidence="7">
    <location>
        <begin position="313"/>
        <end position="619"/>
    </location>
</feature>
<evidence type="ECO:0000256" key="1">
    <source>
        <dbReference type="ARBA" id="ARBA00004370"/>
    </source>
</evidence>
<reference evidence="8 9" key="1">
    <citation type="submission" date="2020-08" db="EMBL/GenBank/DDBJ databases">
        <title>Novel species isolated from subtropical streams in China.</title>
        <authorList>
            <person name="Lu H."/>
        </authorList>
    </citation>
    <scope>NUCLEOTIDE SEQUENCE [LARGE SCALE GENOMIC DNA]</scope>
    <source>
        <strain evidence="8 9">KACC 16656</strain>
    </source>
</reference>
<gene>
    <name evidence="8" type="ORF">H8K52_10465</name>
</gene>
<organism evidence="8 9">
    <name type="scientific">Undibacterium seohonense</name>
    <dbReference type="NCBI Taxonomy" id="1344950"/>
    <lineage>
        <taxon>Bacteria</taxon>
        <taxon>Pseudomonadati</taxon>
        <taxon>Pseudomonadota</taxon>
        <taxon>Betaproteobacteria</taxon>
        <taxon>Burkholderiales</taxon>
        <taxon>Oxalobacteraceae</taxon>
        <taxon>Undibacterium</taxon>
    </lineage>
</organism>
<name>A0ABR6X4B9_9BURK</name>
<evidence type="ECO:0000256" key="5">
    <source>
        <dbReference type="ARBA" id="ARBA00023136"/>
    </source>
</evidence>
<protein>
    <submittedName>
        <fullName evidence="8">BamA/TamA family outer membrane protein</fullName>
    </submittedName>
</protein>
<keyword evidence="9" id="KW-1185">Reference proteome</keyword>
<dbReference type="Gene3D" id="2.40.160.50">
    <property type="entry name" value="membrane protein fhac: a member of the omp85/tpsb transporter family"/>
    <property type="match status" value="1"/>
</dbReference>
<dbReference type="EMBL" id="JACOFW010000010">
    <property type="protein sequence ID" value="MBC3807767.1"/>
    <property type="molecule type" value="Genomic_DNA"/>
</dbReference>
<comment type="subcellular location">
    <subcellularLocation>
        <location evidence="1">Membrane</location>
    </subcellularLocation>
</comment>
<evidence type="ECO:0000259" key="7">
    <source>
        <dbReference type="Pfam" id="PF01103"/>
    </source>
</evidence>
<accession>A0ABR6X4B9</accession>
<dbReference type="Proteomes" id="UP000648257">
    <property type="component" value="Unassembled WGS sequence"/>
</dbReference>
<dbReference type="RefSeq" id="WP_186922851.1">
    <property type="nucleotide sequence ID" value="NZ_JACOFW010000010.1"/>
</dbReference>
<keyword evidence="5" id="KW-0472">Membrane</keyword>
<evidence type="ECO:0000313" key="8">
    <source>
        <dbReference type="EMBL" id="MBC3807767.1"/>
    </source>
</evidence>
<dbReference type="Gene3D" id="3.10.20.310">
    <property type="entry name" value="membrane protein fhac"/>
    <property type="match status" value="2"/>
</dbReference>
<sequence length="619" mass="69240">MIHYLEREIQQLVSAIVLFAMLLVVSETAQGQTQQTVQHQQSPREQLPGKELPQTEGIFARYYLDKLDGALADLLEEHVPVLSGNAEPQIPTPGFLRKLQRDISEILATEGYFSAQIQFDKKDDGSRVNVQVDPGVRTTIKSVSINFTGALSASIEAGDKEAIGRRDQLVKAWGLSQGQAFRQDEWSRAKTMLMESLRSHRYAGATLVDSRANIDADTHSANLELDVDSGSAFLIGDLMITGLERYPLWLIDRFNPPRKGDVYTSSRLLEFQRALQNSAYFSTVAFNIDTDATKADALPVEVSLVERQARDLGFGTGYSTNTGFRTEMSYRDRNVFGRVWDLRSAVRLEQKRQLSYADIYLPPNDNNRLDSLGVLFDRSNLEGLLQTRSAFGVKRSITHGMVEQRLGLNYTQEKVVKNDNTALEAERKSRALVASVGWTWRDVDDVFAPRQGQRAQLDLAFSDKAIISDQRFVRVYGKYQYWWPVAQRDSILLRAEFGQIFSSSVDGIPEDYLFRTGGSTSVRGYAYQSLGVVDGKAVIGGRMMAASSLEYVHWRTDSLGLAAFFDAGDAARNWREFKVKQGVGVGARIKTPAGPIALDLAYGKQVKKFRLDFSIAIAF</sequence>
<comment type="caution">
    <text evidence="8">The sequence shown here is derived from an EMBL/GenBank/DDBJ whole genome shotgun (WGS) entry which is preliminary data.</text>
</comment>
<evidence type="ECO:0000313" key="9">
    <source>
        <dbReference type="Proteomes" id="UP000648257"/>
    </source>
</evidence>
<evidence type="ECO:0000256" key="2">
    <source>
        <dbReference type="ARBA" id="ARBA00022452"/>
    </source>
</evidence>
<dbReference type="Pfam" id="PF01103">
    <property type="entry name" value="Omp85"/>
    <property type="match status" value="1"/>
</dbReference>
<evidence type="ECO:0000256" key="6">
    <source>
        <dbReference type="ARBA" id="ARBA00023237"/>
    </source>
</evidence>